<organism evidence="1">
    <name type="scientific">Tetraselmis sp. GSL018</name>
    <dbReference type="NCBI Taxonomy" id="582737"/>
    <lineage>
        <taxon>Eukaryota</taxon>
        <taxon>Viridiplantae</taxon>
        <taxon>Chlorophyta</taxon>
        <taxon>core chlorophytes</taxon>
        <taxon>Chlorodendrophyceae</taxon>
        <taxon>Chlorodendrales</taxon>
        <taxon>Chlorodendraceae</taxon>
        <taxon>Tetraselmis</taxon>
    </lineage>
</organism>
<feature type="non-terminal residue" evidence="1">
    <location>
        <position position="1"/>
    </location>
</feature>
<sequence length="75" mass="8494">FFFAVTSFAVCLPSAFRLHTSRLLYIGVCLHGLPHWEFSFHIPGWRSWASTTPGNVGSIELYIITSPKEDRTPLL</sequence>
<feature type="non-terminal residue" evidence="1">
    <location>
        <position position="75"/>
    </location>
</feature>
<reference evidence="1" key="1">
    <citation type="submission" date="2014-05" db="EMBL/GenBank/DDBJ databases">
        <title>The transcriptome of the halophilic microalga Tetraselmis sp. GSL018 isolated from the Great Salt Lake, Utah.</title>
        <authorList>
            <person name="Jinkerson R.E."/>
            <person name="D'Adamo S."/>
            <person name="Posewitz M.C."/>
        </authorList>
    </citation>
    <scope>NUCLEOTIDE SEQUENCE</scope>
    <source>
        <strain evidence="1">GSL018</strain>
    </source>
</reference>
<dbReference type="EMBL" id="GBEZ01024307">
    <property type="protein sequence ID" value="JAC62669.1"/>
    <property type="molecule type" value="Transcribed_RNA"/>
</dbReference>
<dbReference type="AlphaFoldDB" id="A0A061QW40"/>
<evidence type="ECO:0000313" key="1">
    <source>
        <dbReference type="EMBL" id="JAC62669.1"/>
    </source>
</evidence>
<gene>
    <name evidence="1" type="ORF">TSPGSL018_22670</name>
</gene>
<name>A0A061QW40_9CHLO</name>
<proteinExistence type="predicted"/>
<protein>
    <submittedName>
        <fullName evidence="1">Uncharacterized protein</fullName>
    </submittedName>
</protein>
<accession>A0A061QW40</accession>